<dbReference type="EMBL" id="FOIA01000058">
    <property type="protein sequence ID" value="SET67088.1"/>
    <property type="molecule type" value="Genomic_DNA"/>
</dbReference>
<proteinExistence type="predicted"/>
<organism evidence="1 2">
    <name type="scientific">Nitrosomonas marina</name>
    <dbReference type="NCBI Taxonomy" id="917"/>
    <lineage>
        <taxon>Bacteria</taxon>
        <taxon>Pseudomonadati</taxon>
        <taxon>Pseudomonadota</taxon>
        <taxon>Betaproteobacteria</taxon>
        <taxon>Nitrosomonadales</taxon>
        <taxon>Nitrosomonadaceae</taxon>
        <taxon>Nitrosomonas</taxon>
    </lineage>
</organism>
<protein>
    <submittedName>
        <fullName evidence="1">Alpha amylase, catalytic domain</fullName>
    </submittedName>
</protein>
<dbReference type="GO" id="GO:0004556">
    <property type="term" value="F:alpha-amylase activity"/>
    <property type="evidence" value="ECO:0007669"/>
    <property type="project" value="TreeGrafter"/>
</dbReference>
<dbReference type="InterPro" id="IPR017853">
    <property type="entry name" value="GH"/>
</dbReference>
<evidence type="ECO:0000313" key="1">
    <source>
        <dbReference type="EMBL" id="SET67088.1"/>
    </source>
</evidence>
<dbReference type="Gene3D" id="3.20.20.80">
    <property type="entry name" value="Glycosidases"/>
    <property type="match status" value="1"/>
</dbReference>
<dbReference type="AlphaFoldDB" id="A0A1I0G8W6"/>
<dbReference type="GO" id="GO:0009313">
    <property type="term" value="P:oligosaccharide catabolic process"/>
    <property type="evidence" value="ECO:0007669"/>
    <property type="project" value="TreeGrafter"/>
</dbReference>
<dbReference type="SUPFAM" id="SSF51011">
    <property type="entry name" value="Glycosyl hydrolase domain"/>
    <property type="match status" value="1"/>
</dbReference>
<sequence>MDGVFNHVDAGLNPGRGFPYHWLYLDPNDSPFTGGFASAGYFEEFDYNNRCTQQFILDVCKYWLDTYQIDGIRFDYTLGFHRPSEPHRGITKLITDLKDYLSQTGRSNVALMLEHLTDNRYQAIEDTNQICATGCWYDRFLYDVPQQAIDGHVNTRLIRVLDSGRDFVAEKGPVTYIENHDHSTLINRAGGRDRWWKAQVPLITLLTSPGAVLIHNGQEFGEDYFLPNSGAERVQPRPLHWEFLDDVPGQRLLALHQKLIQMRKMHPALQSYNFYPRHYDERLTQFNDQGYGIDESRDIAIYHRWGTAEDGQLERFIIVLNFSDYDHYVNVPLSTNGLWQDLLNGGEYIVDNYHLPNHLINPNWGKVFYRKG</sequence>
<dbReference type="PANTHER" id="PTHR10357:SF179">
    <property type="entry name" value="NEUTRAL AND BASIC AMINO ACID TRANSPORT PROTEIN RBAT"/>
    <property type="match status" value="1"/>
</dbReference>
<dbReference type="RefSeq" id="WP_218143006.1">
    <property type="nucleotide sequence ID" value="NZ_FOIA01000058.1"/>
</dbReference>
<dbReference type="SUPFAM" id="SSF51445">
    <property type="entry name" value="(Trans)glycosidases"/>
    <property type="match status" value="1"/>
</dbReference>
<evidence type="ECO:0000313" key="2">
    <source>
        <dbReference type="Proteomes" id="UP000199345"/>
    </source>
</evidence>
<name>A0A1I0G8W6_9PROT</name>
<dbReference type="Proteomes" id="UP000199345">
    <property type="component" value="Unassembled WGS sequence"/>
</dbReference>
<reference evidence="2" key="1">
    <citation type="submission" date="2016-10" db="EMBL/GenBank/DDBJ databases">
        <authorList>
            <person name="Varghese N."/>
            <person name="Submissions S."/>
        </authorList>
    </citation>
    <scope>NUCLEOTIDE SEQUENCE [LARGE SCALE GENOMIC DNA]</scope>
    <source>
        <strain evidence="2">Nm71</strain>
    </source>
</reference>
<dbReference type="PANTHER" id="PTHR10357">
    <property type="entry name" value="ALPHA-AMYLASE FAMILY MEMBER"/>
    <property type="match status" value="1"/>
</dbReference>
<gene>
    <name evidence="1" type="ORF">SAMN05216326_1581</name>
</gene>
<keyword evidence="2" id="KW-1185">Reference proteome</keyword>
<accession>A0A1I0G8W6</accession>